<proteinExistence type="predicted"/>
<organism evidence="1 2">
    <name type="scientific">Ilyodon furcidens</name>
    <name type="common">goldbreast splitfin</name>
    <dbReference type="NCBI Taxonomy" id="33524"/>
    <lineage>
        <taxon>Eukaryota</taxon>
        <taxon>Metazoa</taxon>
        <taxon>Chordata</taxon>
        <taxon>Craniata</taxon>
        <taxon>Vertebrata</taxon>
        <taxon>Euteleostomi</taxon>
        <taxon>Actinopterygii</taxon>
        <taxon>Neopterygii</taxon>
        <taxon>Teleostei</taxon>
        <taxon>Neoteleostei</taxon>
        <taxon>Acanthomorphata</taxon>
        <taxon>Ovalentaria</taxon>
        <taxon>Atherinomorphae</taxon>
        <taxon>Cyprinodontiformes</taxon>
        <taxon>Goodeidae</taxon>
        <taxon>Ilyodon</taxon>
    </lineage>
</organism>
<evidence type="ECO:0008006" key="3">
    <source>
        <dbReference type="Google" id="ProtNLM"/>
    </source>
</evidence>
<feature type="non-terminal residue" evidence="1">
    <location>
        <position position="1"/>
    </location>
</feature>
<name>A0ABV0VAE1_9TELE</name>
<protein>
    <recommendedName>
        <fullName evidence="3">Androgen receptor</fullName>
    </recommendedName>
</protein>
<gene>
    <name evidence="1" type="ORF">ILYODFUR_038901</name>
</gene>
<dbReference type="EMBL" id="JAHRIQ010103152">
    <property type="protein sequence ID" value="MEQ2254049.1"/>
    <property type="molecule type" value="Genomic_DNA"/>
</dbReference>
<sequence>EQLLGGLQSLDGGLIHKALHDPTKAAHRKALVQMMSWALGLTAASESKRDHLQGMQAVEVFLSFLNNFCCALTVEIRFLHAFSLFSITSLTLNQMKPLPK</sequence>
<dbReference type="Proteomes" id="UP001482620">
    <property type="component" value="Unassembled WGS sequence"/>
</dbReference>
<reference evidence="1 2" key="1">
    <citation type="submission" date="2021-06" db="EMBL/GenBank/DDBJ databases">
        <authorList>
            <person name="Palmer J.M."/>
        </authorList>
    </citation>
    <scope>NUCLEOTIDE SEQUENCE [LARGE SCALE GENOMIC DNA]</scope>
    <source>
        <strain evidence="2">if_2019</strain>
        <tissue evidence="1">Muscle</tissue>
    </source>
</reference>
<comment type="caution">
    <text evidence="1">The sequence shown here is derived from an EMBL/GenBank/DDBJ whole genome shotgun (WGS) entry which is preliminary data.</text>
</comment>
<accession>A0ABV0VAE1</accession>
<keyword evidence="2" id="KW-1185">Reference proteome</keyword>
<evidence type="ECO:0000313" key="2">
    <source>
        <dbReference type="Proteomes" id="UP001482620"/>
    </source>
</evidence>
<evidence type="ECO:0000313" key="1">
    <source>
        <dbReference type="EMBL" id="MEQ2254049.1"/>
    </source>
</evidence>